<keyword evidence="1" id="KW-0812">Transmembrane</keyword>
<keyword evidence="1" id="KW-1133">Transmembrane helix</keyword>
<evidence type="ECO:0000313" key="2">
    <source>
        <dbReference type="EMBL" id="TFK08570.1"/>
    </source>
</evidence>
<reference evidence="2 3" key="1">
    <citation type="submission" date="2019-04" db="EMBL/GenBank/DDBJ databases">
        <title>Draft genome of the big-headed turtle Platysternon megacephalum.</title>
        <authorList>
            <person name="Gong S."/>
        </authorList>
    </citation>
    <scope>NUCLEOTIDE SEQUENCE [LARGE SCALE GENOMIC DNA]</scope>
    <source>
        <strain evidence="2">DO16091913</strain>
        <tissue evidence="2">Muscle</tissue>
    </source>
</reference>
<comment type="caution">
    <text evidence="2">The sequence shown here is derived from an EMBL/GenBank/DDBJ whole genome shotgun (WGS) entry which is preliminary data.</text>
</comment>
<dbReference type="OrthoDB" id="9432377at2759"/>
<keyword evidence="2" id="KW-0808">Transferase</keyword>
<reference evidence="2 3" key="2">
    <citation type="submission" date="2019-04" db="EMBL/GenBank/DDBJ databases">
        <title>The genome sequence of big-headed turtle.</title>
        <authorList>
            <person name="Gong S."/>
        </authorList>
    </citation>
    <scope>NUCLEOTIDE SEQUENCE [LARGE SCALE GENOMIC DNA]</scope>
    <source>
        <strain evidence="2">DO16091913</strain>
        <tissue evidence="2">Muscle</tissue>
    </source>
</reference>
<evidence type="ECO:0000313" key="3">
    <source>
        <dbReference type="Proteomes" id="UP000297703"/>
    </source>
</evidence>
<gene>
    <name evidence="2" type="ORF">DR999_PMT08456</name>
</gene>
<feature type="transmembrane region" description="Helical" evidence="1">
    <location>
        <begin position="86"/>
        <end position="110"/>
    </location>
</feature>
<dbReference type="AlphaFoldDB" id="A0A4D9EQY3"/>
<accession>A0A4D9EQY3</accession>
<name>A0A4D9EQY3_9SAUR</name>
<sequence>MMGNLTWDPEWHYSSKYLEEGLQALQVKIEAEAQRHIREGRLRYTLTGETVDQANVKYSEAQNQAVEVKAIIMGNAISGNKPPWGWIWVLFCQVMWGVSILTFLMVLMLYR</sequence>
<organism evidence="2 3">
    <name type="scientific">Platysternon megacephalum</name>
    <name type="common">big-headed turtle</name>
    <dbReference type="NCBI Taxonomy" id="55544"/>
    <lineage>
        <taxon>Eukaryota</taxon>
        <taxon>Metazoa</taxon>
        <taxon>Chordata</taxon>
        <taxon>Craniata</taxon>
        <taxon>Vertebrata</taxon>
        <taxon>Euteleostomi</taxon>
        <taxon>Archelosauria</taxon>
        <taxon>Testudinata</taxon>
        <taxon>Testudines</taxon>
        <taxon>Cryptodira</taxon>
        <taxon>Durocryptodira</taxon>
        <taxon>Testudinoidea</taxon>
        <taxon>Platysternidae</taxon>
        <taxon>Platysternon</taxon>
    </lineage>
</organism>
<dbReference type="Proteomes" id="UP000297703">
    <property type="component" value="Unassembled WGS sequence"/>
</dbReference>
<proteinExistence type="predicted"/>
<keyword evidence="2" id="KW-0418">Kinase</keyword>
<dbReference type="GO" id="GO:0016301">
    <property type="term" value="F:kinase activity"/>
    <property type="evidence" value="ECO:0007669"/>
    <property type="project" value="UniProtKB-KW"/>
</dbReference>
<keyword evidence="1" id="KW-0472">Membrane</keyword>
<protein>
    <submittedName>
        <fullName evidence="2">L-seryl-tRNA(Sec) kinase</fullName>
    </submittedName>
</protein>
<evidence type="ECO:0000256" key="1">
    <source>
        <dbReference type="SAM" id="Phobius"/>
    </source>
</evidence>
<dbReference type="EMBL" id="QXTE01000067">
    <property type="protein sequence ID" value="TFK08570.1"/>
    <property type="molecule type" value="Genomic_DNA"/>
</dbReference>
<keyword evidence="3" id="KW-1185">Reference proteome</keyword>